<feature type="transmembrane region" description="Helical" evidence="1">
    <location>
        <begin position="151"/>
        <end position="174"/>
    </location>
</feature>
<comment type="caution">
    <text evidence="2">The sequence shown here is derived from an EMBL/GenBank/DDBJ whole genome shotgun (WGS) entry which is preliminary data.</text>
</comment>
<gene>
    <name evidence="2" type="ORF">BDP27DRAFT_1337586</name>
</gene>
<evidence type="ECO:0000313" key="3">
    <source>
        <dbReference type="Proteomes" id="UP000772434"/>
    </source>
</evidence>
<accession>A0A9P5TZR1</accession>
<feature type="transmembrane region" description="Helical" evidence="1">
    <location>
        <begin position="113"/>
        <end position="131"/>
    </location>
</feature>
<keyword evidence="1" id="KW-0472">Membrane</keyword>
<feature type="transmembrane region" description="Helical" evidence="1">
    <location>
        <begin position="35"/>
        <end position="59"/>
    </location>
</feature>
<feature type="transmembrane region" description="Helical" evidence="1">
    <location>
        <begin position="238"/>
        <end position="256"/>
    </location>
</feature>
<evidence type="ECO:0000313" key="2">
    <source>
        <dbReference type="EMBL" id="KAF9061800.1"/>
    </source>
</evidence>
<dbReference type="AlphaFoldDB" id="A0A9P5TZR1"/>
<keyword evidence="3" id="KW-1185">Reference proteome</keyword>
<name>A0A9P5TZR1_9AGAR</name>
<protein>
    <submittedName>
        <fullName evidence="2">Uncharacterized protein</fullName>
    </submittedName>
</protein>
<keyword evidence="1" id="KW-1133">Transmembrane helix</keyword>
<proteinExistence type="predicted"/>
<reference evidence="2" key="1">
    <citation type="submission" date="2020-11" db="EMBL/GenBank/DDBJ databases">
        <authorList>
            <consortium name="DOE Joint Genome Institute"/>
            <person name="Ahrendt S."/>
            <person name="Riley R."/>
            <person name="Andreopoulos W."/>
            <person name="Labutti K."/>
            <person name="Pangilinan J."/>
            <person name="Ruiz-Duenas F.J."/>
            <person name="Barrasa J.M."/>
            <person name="Sanchez-Garcia M."/>
            <person name="Camarero S."/>
            <person name="Miyauchi S."/>
            <person name="Serrano A."/>
            <person name="Linde D."/>
            <person name="Babiker R."/>
            <person name="Drula E."/>
            <person name="Ayuso-Fernandez I."/>
            <person name="Pacheco R."/>
            <person name="Padilla G."/>
            <person name="Ferreira P."/>
            <person name="Barriuso J."/>
            <person name="Kellner H."/>
            <person name="Castanera R."/>
            <person name="Alfaro M."/>
            <person name="Ramirez L."/>
            <person name="Pisabarro A.G."/>
            <person name="Kuo A."/>
            <person name="Tritt A."/>
            <person name="Lipzen A."/>
            <person name="He G."/>
            <person name="Yan M."/>
            <person name="Ng V."/>
            <person name="Cullen D."/>
            <person name="Martin F."/>
            <person name="Rosso M.-N."/>
            <person name="Henrissat B."/>
            <person name="Hibbett D."/>
            <person name="Martinez A.T."/>
            <person name="Grigoriev I.V."/>
        </authorList>
    </citation>
    <scope>NUCLEOTIDE SEQUENCE</scope>
    <source>
        <strain evidence="2">AH 40177</strain>
    </source>
</reference>
<feature type="transmembrane region" description="Helical" evidence="1">
    <location>
        <begin position="6"/>
        <end position="23"/>
    </location>
</feature>
<feature type="transmembrane region" description="Helical" evidence="1">
    <location>
        <begin position="88"/>
        <end position="106"/>
    </location>
</feature>
<sequence>MAVSFLLYGIYATFSLIAFYFLLTRDVNKKARLTLLAVISFMFLNSTTSIVLSLEYILVQIPLLSFHPPNPAKLLGDMKITLNFLERVNYVINDSIVVWRAWILFPHNRLVKVVLGICLLACYVGNIYDAASGAVNVLRSFHAIGAGTNEFLVLTLPLLITNVVATSLVGYKAFRHRQDIRRNLHTSSNGPRGSITKTQKILLLLVESGCVYIAIWIASTFLTKDSGKISFQVFSGSAVPYLSALYPVIIILLAALENSKDQNNFTLSQSIRFAEANPNASTSDLSESLDNDNRDVNVEIVYAHGAKESV</sequence>
<dbReference type="OrthoDB" id="3174319at2759"/>
<organism evidence="2 3">
    <name type="scientific">Rhodocollybia butyracea</name>
    <dbReference type="NCBI Taxonomy" id="206335"/>
    <lineage>
        <taxon>Eukaryota</taxon>
        <taxon>Fungi</taxon>
        <taxon>Dikarya</taxon>
        <taxon>Basidiomycota</taxon>
        <taxon>Agaricomycotina</taxon>
        <taxon>Agaricomycetes</taxon>
        <taxon>Agaricomycetidae</taxon>
        <taxon>Agaricales</taxon>
        <taxon>Marasmiineae</taxon>
        <taxon>Omphalotaceae</taxon>
        <taxon>Rhodocollybia</taxon>
    </lineage>
</organism>
<feature type="transmembrane region" description="Helical" evidence="1">
    <location>
        <begin position="201"/>
        <end position="218"/>
    </location>
</feature>
<dbReference type="EMBL" id="JADNRY010000190">
    <property type="protein sequence ID" value="KAF9061800.1"/>
    <property type="molecule type" value="Genomic_DNA"/>
</dbReference>
<evidence type="ECO:0000256" key="1">
    <source>
        <dbReference type="SAM" id="Phobius"/>
    </source>
</evidence>
<keyword evidence="1" id="KW-0812">Transmembrane</keyword>
<dbReference type="Proteomes" id="UP000772434">
    <property type="component" value="Unassembled WGS sequence"/>
</dbReference>